<keyword evidence="3" id="KW-1133">Transmembrane helix</keyword>
<name>A0ABP0IFY0_9DINO</name>
<dbReference type="EMBL" id="CAXAMM010003525">
    <property type="protein sequence ID" value="CAK9000279.1"/>
    <property type="molecule type" value="Genomic_DNA"/>
</dbReference>
<sequence>MDMAMLQVSVTLMVLTALTFNMFQGSKSPSWWGRFLVYPVTYMLSVQLGSTHLMPALVLGTIVRYAVNLAFTALSKLDSFAEPVRIHRANPPAEQHERELDWDGPVILSPTAFILVDAVTGWLRSTVSLTWTSLAVCFLSHYLVVEPLYYAFHLWLHKPAVYKASHVHHHSSVVTEAISGTSHPMLETLGYLANFSFPFLVPAWCGCFSTSLIPIYFTFFDIMNCIGHCNFEVVPRWLQAGPLKYFIYTSSYHSLHHSKYKYNYCLFCPIWDYLGGTVHPTTDTLHTQVLTQKPRPLDVIFLAHGHYSYSMLHVPWLSPFLSSHQHEQRWWMIPLQPLTFLWVLFCRYCLSTACVQRYQYRSTQCATWCLPVTGHFYFMKSHRQLISEMIAQAVRDADDAGVKYFGLAHLNKAEFINQGGKELLPLLGDRKIRIVHGNTLTAAAVWQALRQYTQPKDEIVFAGSTSKIGRALCILLARRGHTVRMITGCEERFQKIKSEAGDGGKNLVRVQTYEEGVGCRVWILGKVMEPKKIQALIPPESLIIDFAVPHVSEEIAKDYRYVNGAALSYSQKDTDLTFCHDVPKTVPACLAAAIVHARENTQKHETGEVDVDEVEGWWEKATRHGFTLACIEPDHAKKD</sequence>
<dbReference type="Pfam" id="PF04116">
    <property type="entry name" value="FA_hydroxylase"/>
    <property type="match status" value="1"/>
</dbReference>
<comment type="subcellular location">
    <subcellularLocation>
        <location evidence="1">Membrane</location>
        <topology evidence="1">Multi-pass membrane protein</topology>
    </subcellularLocation>
</comment>
<dbReference type="InterPro" id="IPR021940">
    <property type="entry name" value="CER1-like_C"/>
</dbReference>
<proteinExistence type="predicted"/>
<dbReference type="PANTHER" id="PTHR11863">
    <property type="entry name" value="STEROL DESATURASE"/>
    <property type="match status" value="1"/>
</dbReference>
<evidence type="ECO:0000256" key="1">
    <source>
        <dbReference type="ARBA" id="ARBA00004141"/>
    </source>
</evidence>
<gene>
    <name evidence="7" type="ORF">SCF082_LOCUS6425</name>
</gene>
<reference evidence="7 8" key="1">
    <citation type="submission" date="2024-02" db="EMBL/GenBank/DDBJ databases">
        <authorList>
            <person name="Chen Y."/>
            <person name="Shah S."/>
            <person name="Dougan E. K."/>
            <person name="Thang M."/>
            <person name="Chan C."/>
        </authorList>
    </citation>
    <scope>NUCLEOTIDE SEQUENCE [LARGE SCALE GENOMIC DNA]</scope>
</reference>
<feature type="domain" description="Very-long-chain aldehyde decarbonylase CER1-like C-terminal" evidence="6">
    <location>
        <begin position="459"/>
        <end position="627"/>
    </location>
</feature>
<keyword evidence="8" id="KW-1185">Reference proteome</keyword>
<keyword evidence="4" id="KW-0472">Membrane</keyword>
<accession>A0ABP0IFY0</accession>
<evidence type="ECO:0000259" key="5">
    <source>
        <dbReference type="Pfam" id="PF04116"/>
    </source>
</evidence>
<evidence type="ECO:0000313" key="8">
    <source>
        <dbReference type="Proteomes" id="UP001642464"/>
    </source>
</evidence>
<organism evidence="7 8">
    <name type="scientific">Durusdinium trenchii</name>
    <dbReference type="NCBI Taxonomy" id="1381693"/>
    <lineage>
        <taxon>Eukaryota</taxon>
        <taxon>Sar</taxon>
        <taxon>Alveolata</taxon>
        <taxon>Dinophyceae</taxon>
        <taxon>Suessiales</taxon>
        <taxon>Symbiodiniaceae</taxon>
        <taxon>Durusdinium</taxon>
    </lineage>
</organism>
<dbReference type="SUPFAM" id="SSF51735">
    <property type="entry name" value="NAD(P)-binding Rossmann-fold domains"/>
    <property type="match status" value="1"/>
</dbReference>
<evidence type="ECO:0000256" key="3">
    <source>
        <dbReference type="ARBA" id="ARBA00022989"/>
    </source>
</evidence>
<evidence type="ECO:0000259" key="6">
    <source>
        <dbReference type="Pfam" id="PF12076"/>
    </source>
</evidence>
<evidence type="ECO:0000256" key="4">
    <source>
        <dbReference type="ARBA" id="ARBA00023136"/>
    </source>
</evidence>
<dbReference type="InterPro" id="IPR036291">
    <property type="entry name" value="NAD(P)-bd_dom_sf"/>
</dbReference>
<dbReference type="InterPro" id="IPR006694">
    <property type="entry name" value="Fatty_acid_hydroxylase"/>
</dbReference>
<evidence type="ECO:0000256" key="2">
    <source>
        <dbReference type="ARBA" id="ARBA00022692"/>
    </source>
</evidence>
<comment type="caution">
    <text evidence="7">The sequence shown here is derived from an EMBL/GenBank/DDBJ whole genome shotgun (WGS) entry which is preliminary data.</text>
</comment>
<evidence type="ECO:0000313" key="7">
    <source>
        <dbReference type="EMBL" id="CAK9000279.1"/>
    </source>
</evidence>
<dbReference type="Proteomes" id="UP001642464">
    <property type="component" value="Unassembled WGS sequence"/>
</dbReference>
<keyword evidence="2" id="KW-0812">Transmembrane</keyword>
<dbReference type="InterPro" id="IPR050307">
    <property type="entry name" value="Sterol_Desaturase_Related"/>
</dbReference>
<dbReference type="Pfam" id="PF12076">
    <property type="entry name" value="CER1-like_C"/>
    <property type="match status" value="1"/>
</dbReference>
<protein>
    <submittedName>
        <fullName evidence="7">Very-long-chain aldehyde decarbonylase CER3 (Protein ECERIFERUM 3) (Protein FACELESS POLLEN 1) (Protein WAX2) (Protein YORE-YORE)</fullName>
    </submittedName>
</protein>
<feature type="domain" description="Fatty acid hydroxylase" evidence="5">
    <location>
        <begin position="139"/>
        <end position="277"/>
    </location>
</feature>